<dbReference type="Proteomes" id="UP001254759">
    <property type="component" value="Unassembled WGS sequence"/>
</dbReference>
<protein>
    <submittedName>
        <fullName evidence="1">Uncharacterized protein</fullName>
    </submittedName>
</protein>
<dbReference type="EMBL" id="JAVDTT010000003">
    <property type="protein sequence ID" value="MDR6842230.1"/>
    <property type="molecule type" value="Genomic_DNA"/>
</dbReference>
<keyword evidence="2" id="KW-1185">Reference proteome</keyword>
<comment type="caution">
    <text evidence="1">The sequence shown here is derived from an EMBL/GenBank/DDBJ whole genome shotgun (WGS) entry which is preliminary data.</text>
</comment>
<organism evidence="1 2">
    <name type="scientific">Pseudoxanthomonas sacheonensis</name>
    <dbReference type="NCBI Taxonomy" id="443615"/>
    <lineage>
        <taxon>Bacteria</taxon>
        <taxon>Pseudomonadati</taxon>
        <taxon>Pseudomonadota</taxon>
        <taxon>Gammaproteobacteria</taxon>
        <taxon>Lysobacterales</taxon>
        <taxon>Lysobacteraceae</taxon>
        <taxon>Pseudoxanthomonas</taxon>
    </lineage>
</organism>
<reference evidence="1 2" key="1">
    <citation type="submission" date="2023-07" db="EMBL/GenBank/DDBJ databases">
        <title>Sorghum-associated microbial communities from plants grown in Nebraska, USA.</title>
        <authorList>
            <person name="Schachtman D."/>
        </authorList>
    </citation>
    <scope>NUCLEOTIDE SEQUENCE [LARGE SCALE GENOMIC DNA]</scope>
    <source>
        <strain evidence="1 2">BE107</strain>
    </source>
</reference>
<sequence length="39" mass="3992">MRIESAASTSAGNACSAATMKLQLTESSSTNSKRGFIPS</sequence>
<evidence type="ECO:0000313" key="1">
    <source>
        <dbReference type="EMBL" id="MDR6842230.1"/>
    </source>
</evidence>
<gene>
    <name evidence="1" type="ORF">J2W94_002524</name>
</gene>
<evidence type="ECO:0000313" key="2">
    <source>
        <dbReference type="Proteomes" id="UP001254759"/>
    </source>
</evidence>
<name>A0ABU1RTZ0_9GAMM</name>
<proteinExistence type="predicted"/>
<accession>A0ABU1RTZ0</accession>